<evidence type="ECO:0000256" key="5">
    <source>
        <dbReference type="ARBA" id="ARBA00013213"/>
    </source>
</evidence>
<dbReference type="PROSITE" id="PS51671">
    <property type="entry name" value="ACT"/>
    <property type="match status" value="1"/>
</dbReference>
<dbReference type="Pfam" id="PF03447">
    <property type="entry name" value="NAD_binding_3"/>
    <property type="match status" value="1"/>
</dbReference>
<dbReference type="Pfam" id="PF00742">
    <property type="entry name" value="Homoserine_dh"/>
    <property type="match status" value="1"/>
</dbReference>
<evidence type="ECO:0000256" key="2">
    <source>
        <dbReference type="ARBA" id="ARBA00005056"/>
    </source>
</evidence>
<dbReference type="InterPro" id="IPR045865">
    <property type="entry name" value="ACT-like_dom_sf"/>
</dbReference>
<dbReference type="GO" id="GO:0004412">
    <property type="term" value="F:homoserine dehydrogenase activity"/>
    <property type="evidence" value="ECO:0007669"/>
    <property type="project" value="UniProtKB-EC"/>
</dbReference>
<dbReference type="EC" id="1.1.1.3" evidence="5 16"/>
<dbReference type="SUPFAM" id="SSF51735">
    <property type="entry name" value="NAD(P)-binding Rossmann-fold domains"/>
    <property type="match status" value="1"/>
</dbReference>
<evidence type="ECO:0000256" key="1">
    <source>
        <dbReference type="ARBA" id="ARBA00001920"/>
    </source>
</evidence>
<evidence type="ECO:0000256" key="18">
    <source>
        <dbReference type="SAM" id="Phobius"/>
    </source>
</evidence>
<comment type="pathway">
    <text evidence="2 16">Amino-acid biosynthesis; L-threonine biosynthesis; L-threonine from L-aspartate: step 3/5.</text>
</comment>
<comment type="catalytic activity">
    <reaction evidence="15">
        <text>L-homoserine + NAD(+) = L-aspartate 4-semialdehyde + NADH + H(+)</text>
        <dbReference type="Rhea" id="RHEA:15757"/>
        <dbReference type="ChEBI" id="CHEBI:15378"/>
        <dbReference type="ChEBI" id="CHEBI:57476"/>
        <dbReference type="ChEBI" id="CHEBI:57540"/>
        <dbReference type="ChEBI" id="CHEBI:57945"/>
        <dbReference type="ChEBI" id="CHEBI:537519"/>
        <dbReference type="EC" id="1.1.1.3"/>
    </reaction>
    <physiologicalReaction direction="right-to-left" evidence="15">
        <dbReference type="Rhea" id="RHEA:15759"/>
    </physiologicalReaction>
</comment>
<keyword evidence="21" id="KW-1185">Reference proteome</keyword>
<evidence type="ECO:0000256" key="15">
    <source>
        <dbReference type="ARBA" id="ARBA00049031"/>
    </source>
</evidence>
<dbReference type="GO" id="GO:0050661">
    <property type="term" value="F:NADP binding"/>
    <property type="evidence" value="ECO:0007669"/>
    <property type="project" value="InterPro"/>
</dbReference>
<keyword evidence="8 16" id="KW-0791">Threonine biosynthesis</keyword>
<dbReference type="InterPro" id="IPR001342">
    <property type="entry name" value="HDH_cat"/>
</dbReference>
<evidence type="ECO:0000256" key="16">
    <source>
        <dbReference type="RuleBase" id="RU000579"/>
    </source>
</evidence>
<dbReference type="AlphaFoldDB" id="A0A1H0DPJ8"/>
<dbReference type="InterPro" id="IPR002912">
    <property type="entry name" value="ACT_dom"/>
</dbReference>
<evidence type="ECO:0000256" key="9">
    <source>
        <dbReference type="ARBA" id="ARBA00022857"/>
    </source>
</evidence>
<evidence type="ECO:0000259" key="19">
    <source>
        <dbReference type="PROSITE" id="PS51671"/>
    </source>
</evidence>
<evidence type="ECO:0000256" key="14">
    <source>
        <dbReference type="ARBA" id="ARBA00048841"/>
    </source>
</evidence>
<keyword evidence="7 16" id="KW-0028">Amino-acid biosynthesis</keyword>
<keyword evidence="10 16" id="KW-0560">Oxidoreductase</keyword>
<evidence type="ECO:0000256" key="12">
    <source>
        <dbReference type="ARBA" id="ARBA00023167"/>
    </source>
</evidence>
<dbReference type="UniPathway" id="UPA00050">
    <property type="reaction ID" value="UER00063"/>
</dbReference>
<name>A0A1H0DPJ8_9ACTO</name>
<accession>A0A1H0DPJ8</accession>
<keyword evidence="18" id="KW-0812">Transmembrane</keyword>
<sequence length="561" mass="58194">MLVLWALLTCVLVGVLLMVAITPSLYTVIGVALSLSALGVWGLLSARVLHNLRLPISARDFYRSGHVTSTDLSACAGGGGGLSPRPPMLCRVTLAHPGEPAHIREVVLLSQQAAQETAQPTAPAAARPQRPTLRVGVLGSGTVGSQVIRLLLEQADDFAARSGARLEITGVAVRDVDAPRDEAVPRELLTDDAQAVATSNDIVIELIGGIEPARTLILAAFASGASVITGNKALIAAHGPELYAAAAEANTDFYYEAAVAGAIPVVYALRESMAGDRVTSVLGIVNGTTNYILDEMSTKGLSFEEALAAAQELGYAEADPTADVDGLDAAAKAAIIASLAFHTRVGMNDVEVEGIRSITADDIREAHASGCELKLLAVAQRREDEQANGISVRVHPALVPADHPLASVHGGFNAVLVEAEAAGRLMFYGQGAGGTPTASAVLSDVVAAAAHRVNGGQAPRESSYADLPILPPELALTRYQVQLRVADAPGSLAAVAQVFADHDVSINSVRQASYVDVGDELALVTIVTHAAPVGRLEAAVEGLRAQERVAEVVSTRRVEGL</sequence>
<proteinExistence type="inferred from homology"/>
<evidence type="ECO:0000256" key="13">
    <source>
        <dbReference type="ARBA" id="ARBA00044930"/>
    </source>
</evidence>
<dbReference type="InterPro" id="IPR005106">
    <property type="entry name" value="Asp/hSer_DH_NAD-bd"/>
</dbReference>
<keyword evidence="12 16" id="KW-0486">Methionine biosynthesis</keyword>
<dbReference type="GO" id="GO:0009088">
    <property type="term" value="P:threonine biosynthetic process"/>
    <property type="evidence" value="ECO:0007669"/>
    <property type="project" value="UniProtKB-UniPathway"/>
</dbReference>
<evidence type="ECO:0000256" key="11">
    <source>
        <dbReference type="ARBA" id="ARBA00023053"/>
    </source>
</evidence>
<keyword evidence="11" id="KW-0915">Sodium</keyword>
<evidence type="ECO:0000256" key="4">
    <source>
        <dbReference type="ARBA" id="ARBA00006753"/>
    </source>
</evidence>
<reference evidence="21" key="1">
    <citation type="submission" date="2016-10" db="EMBL/GenBank/DDBJ databases">
        <authorList>
            <person name="Varghese N."/>
            <person name="Submissions S."/>
        </authorList>
    </citation>
    <scope>NUCLEOTIDE SEQUENCE [LARGE SCALE GENOMIC DNA]</scope>
    <source>
        <strain evidence="21">DSM 27982</strain>
    </source>
</reference>
<dbReference type="GO" id="GO:0009086">
    <property type="term" value="P:methionine biosynthetic process"/>
    <property type="evidence" value="ECO:0007669"/>
    <property type="project" value="UniProtKB-KW"/>
</dbReference>
<dbReference type="EMBL" id="FNIM01000011">
    <property type="protein sequence ID" value="SDN71911.1"/>
    <property type="molecule type" value="Genomic_DNA"/>
</dbReference>
<dbReference type="InterPro" id="IPR036291">
    <property type="entry name" value="NAD(P)-bd_dom_sf"/>
</dbReference>
<evidence type="ECO:0000256" key="3">
    <source>
        <dbReference type="ARBA" id="ARBA00005062"/>
    </source>
</evidence>
<dbReference type="UniPathway" id="UPA00051">
    <property type="reaction ID" value="UER00465"/>
</dbReference>
<dbReference type="NCBIfam" id="NF004976">
    <property type="entry name" value="PRK06349.1"/>
    <property type="match status" value="1"/>
</dbReference>
<comment type="catalytic activity">
    <reaction evidence="14">
        <text>L-homoserine + NADP(+) = L-aspartate 4-semialdehyde + NADPH + H(+)</text>
        <dbReference type="Rhea" id="RHEA:15761"/>
        <dbReference type="ChEBI" id="CHEBI:15378"/>
        <dbReference type="ChEBI" id="CHEBI:57476"/>
        <dbReference type="ChEBI" id="CHEBI:57783"/>
        <dbReference type="ChEBI" id="CHEBI:58349"/>
        <dbReference type="ChEBI" id="CHEBI:537519"/>
        <dbReference type="EC" id="1.1.1.3"/>
    </reaction>
    <physiologicalReaction direction="right-to-left" evidence="14">
        <dbReference type="Rhea" id="RHEA:15763"/>
    </physiologicalReaction>
</comment>
<feature type="domain" description="ACT" evidence="19">
    <location>
        <begin position="480"/>
        <end position="557"/>
    </location>
</feature>
<feature type="transmembrane region" description="Helical" evidence="18">
    <location>
        <begin position="28"/>
        <end position="49"/>
    </location>
</feature>
<protein>
    <recommendedName>
        <fullName evidence="6 16">Homoserine dehydrogenase</fullName>
        <ecNumber evidence="5 16">1.1.1.3</ecNumber>
    </recommendedName>
</protein>
<evidence type="ECO:0000256" key="10">
    <source>
        <dbReference type="ARBA" id="ARBA00023002"/>
    </source>
</evidence>
<dbReference type="CDD" id="cd04881">
    <property type="entry name" value="ACT_HSDH-Hom"/>
    <property type="match status" value="1"/>
</dbReference>
<dbReference type="SUPFAM" id="SSF55347">
    <property type="entry name" value="Glyceraldehyde-3-phosphate dehydrogenase-like, C-terminal domain"/>
    <property type="match status" value="1"/>
</dbReference>
<dbReference type="FunFam" id="3.30.360.10:FF:000005">
    <property type="entry name" value="Homoserine dehydrogenase"/>
    <property type="match status" value="1"/>
</dbReference>
<keyword evidence="18" id="KW-0472">Membrane</keyword>
<comment type="function">
    <text evidence="13">Catalyzes the conversion of L-aspartate-beta-semialdehyde (L-Asa) to L-homoserine (L-Hse), the third step in the biosynthesis of threonine and methionine from aspartate.</text>
</comment>
<dbReference type="Gene3D" id="3.30.70.260">
    <property type="match status" value="1"/>
</dbReference>
<evidence type="ECO:0000256" key="17">
    <source>
        <dbReference type="RuleBase" id="RU004171"/>
    </source>
</evidence>
<dbReference type="SUPFAM" id="SSF55021">
    <property type="entry name" value="ACT-like"/>
    <property type="match status" value="1"/>
</dbReference>
<comment type="pathway">
    <text evidence="3 16">Amino-acid biosynthesis; L-methionine biosynthesis via de novo pathway; L-homoserine from L-aspartate: step 3/3.</text>
</comment>
<evidence type="ECO:0000313" key="20">
    <source>
        <dbReference type="EMBL" id="SDN71911.1"/>
    </source>
</evidence>
<evidence type="ECO:0000256" key="6">
    <source>
        <dbReference type="ARBA" id="ARBA00013376"/>
    </source>
</evidence>
<dbReference type="Gene3D" id="3.40.50.720">
    <property type="entry name" value="NAD(P)-binding Rossmann-like Domain"/>
    <property type="match status" value="1"/>
</dbReference>
<keyword evidence="18" id="KW-1133">Transmembrane helix</keyword>
<comment type="cofactor">
    <cofactor evidence="1">
        <name>a metal cation</name>
        <dbReference type="ChEBI" id="CHEBI:25213"/>
    </cofactor>
</comment>
<dbReference type="PANTHER" id="PTHR43331:SF1">
    <property type="entry name" value="HOMOSERINE DEHYDROGENASE"/>
    <property type="match status" value="1"/>
</dbReference>
<dbReference type="Gene3D" id="3.30.360.10">
    <property type="entry name" value="Dihydrodipicolinate Reductase, domain 2"/>
    <property type="match status" value="1"/>
</dbReference>
<dbReference type="Proteomes" id="UP000198541">
    <property type="component" value="Unassembled WGS sequence"/>
</dbReference>
<dbReference type="InterPro" id="IPR019811">
    <property type="entry name" value="HDH_CS"/>
</dbReference>
<dbReference type="Pfam" id="PF01842">
    <property type="entry name" value="ACT"/>
    <property type="match status" value="1"/>
</dbReference>
<dbReference type="PANTHER" id="PTHR43331">
    <property type="entry name" value="HOMOSERINE DEHYDROGENASE"/>
    <property type="match status" value="1"/>
</dbReference>
<organism evidence="20 21">
    <name type="scientific">Actinomyces ruminicola</name>
    <dbReference type="NCBI Taxonomy" id="332524"/>
    <lineage>
        <taxon>Bacteria</taxon>
        <taxon>Bacillati</taxon>
        <taxon>Actinomycetota</taxon>
        <taxon>Actinomycetes</taxon>
        <taxon>Actinomycetales</taxon>
        <taxon>Actinomycetaceae</taxon>
        <taxon>Actinomyces</taxon>
    </lineage>
</organism>
<evidence type="ECO:0000256" key="8">
    <source>
        <dbReference type="ARBA" id="ARBA00022697"/>
    </source>
</evidence>
<comment type="similarity">
    <text evidence="4 17">Belongs to the homoserine dehydrogenase family.</text>
</comment>
<dbReference type="STRING" id="332524.SAMN04487766_110114"/>
<keyword evidence="9 16" id="KW-0521">NADP</keyword>
<dbReference type="PROSITE" id="PS01042">
    <property type="entry name" value="HOMOSER_DHGENASE"/>
    <property type="match status" value="1"/>
</dbReference>
<evidence type="ECO:0000313" key="21">
    <source>
        <dbReference type="Proteomes" id="UP000198541"/>
    </source>
</evidence>
<evidence type="ECO:0000256" key="7">
    <source>
        <dbReference type="ARBA" id="ARBA00022605"/>
    </source>
</evidence>
<gene>
    <name evidence="20" type="ORF">SAMN05216355_11157</name>
</gene>